<dbReference type="InterPro" id="IPR006620">
    <property type="entry name" value="Pro_4_hyd_alph"/>
</dbReference>
<dbReference type="OrthoDB" id="9764016at2"/>
<evidence type="ECO:0000313" key="10">
    <source>
        <dbReference type="Proteomes" id="UP000007842"/>
    </source>
</evidence>
<comment type="cofactor">
    <cofactor evidence="2">
        <name>L-ascorbate</name>
        <dbReference type="ChEBI" id="CHEBI:38290"/>
    </cofactor>
</comment>
<dbReference type="InterPro" id="IPR039994">
    <property type="entry name" value="NO66-like"/>
</dbReference>
<dbReference type="RefSeq" id="WP_014627115.1">
    <property type="nucleotide sequence ID" value="NC_016113.1"/>
</dbReference>
<dbReference type="InterPro" id="IPR005123">
    <property type="entry name" value="Oxoglu/Fe-dep_dioxygenase_dom"/>
</dbReference>
<dbReference type="PANTHER" id="PTHR13096:SF9">
    <property type="entry name" value="BIFUNCTIONAL LYSINE-SPECIFIC DEMETHYLASE AND HISTIDYL-HYDROXYLASE"/>
    <property type="match status" value="1"/>
</dbReference>
<dbReference type="GO" id="GO:0032453">
    <property type="term" value="F:histone H3K4 demethylase activity"/>
    <property type="evidence" value="ECO:0007669"/>
    <property type="project" value="TreeGrafter"/>
</dbReference>
<dbReference type="InterPro" id="IPR044862">
    <property type="entry name" value="Pro_4_hyd_alph_FE2OG_OXY"/>
</dbReference>
<dbReference type="Gene3D" id="2.60.120.650">
    <property type="entry name" value="Cupin"/>
    <property type="match status" value="1"/>
</dbReference>
<evidence type="ECO:0000259" key="8">
    <source>
        <dbReference type="PROSITE" id="PS51471"/>
    </source>
</evidence>
<geneLocation type="plasmid" evidence="9 10">
    <name>pSCATT</name>
</geneLocation>
<keyword evidence="4" id="KW-0847">Vitamin C</keyword>
<reference evidence="10" key="1">
    <citation type="submission" date="2011-12" db="EMBL/GenBank/DDBJ databases">
        <title>Complete genome sequence of Streptomyces cattleya strain DSM 46488.</title>
        <authorList>
            <person name="Ou H.-Y."/>
            <person name="Li P."/>
            <person name="Zhao C."/>
            <person name="O'Hagan D."/>
            <person name="Deng Z."/>
        </authorList>
    </citation>
    <scope>NUCLEOTIDE SEQUENCE [LARGE SCALE GENOMIC DNA]</scope>
    <source>
        <strain evidence="10">ATCC 35852 / DSM 46488 / JCM 4925 / NBRC 14057 / NRRL 8057</strain>
        <plasmid evidence="10">Plasmid pSCATT</plasmid>
    </source>
</reference>
<evidence type="ECO:0000256" key="3">
    <source>
        <dbReference type="ARBA" id="ARBA00022723"/>
    </source>
</evidence>
<keyword evidence="5" id="KW-0223">Dioxygenase</keyword>
<keyword evidence="10" id="KW-1185">Reference proteome</keyword>
<dbReference type="AlphaFoldDB" id="G8XH57"/>
<dbReference type="EMBL" id="CP003229">
    <property type="protein sequence ID" value="AEW99775.1"/>
    <property type="molecule type" value="Genomic_DNA"/>
</dbReference>
<dbReference type="GO" id="GO:0005506">
    <property type="term" value="F:iron ion binding"/>
    <property type="evidence" value="ECO:0007669"/>
    <property type="project" value="InterPro"/>
</dbReference>
<dbReference type="PANTHER" id="PTHR13096">
    <property type="entry name" value="MINA53 MYC INDUCED NUCLEAR ANTIGEN"/>
    <property type="match status" value="1"/>
</dbReference>
<comment type="cofactor">
    <cofactor evidence="1">
        <name>Fe(2+)</name>
        <dbReference type="ChEBI" id="CHEBI:29033"/>
    </cofactor>
</comment>
<keyword evidence="9" id="KW-0614">Plasmid</keyword>
<name>G8XH57_STREN</name>
<dbReference type="InterPro" id="IPR003347">
    <property type="entry name" value="JmjC_dom"/>
</dbReference>
<dbReference type="Gene3D" id="2.60.120.620">
    <property type="entry name" value="q2cbj1_9rhob like domain"/>
    <property type="match status" value="1"/>
</dbReference>
<evidence type="ECO:0000256" key="6">
    <source>
        <dbReference type="ARBA" id="ARBA00023002"/>
    </source>
</evidence>
<gene>
    <name evidence="9" type="ordered locus">SCATT_p15820</name>
</gene>
<keyword evidence="3" id="KW-0479">Metal-binding</keyword>
<feature type="domain" description="Fe2OG dioxygenase" evidence="8">
    <location>
        <begin position="495"/>
        <end position="590"/>
    </location>
</feature>
<dbReference type="KEGG" id="scy:SCATT_p15820"/>
<evidence type="ECO:0000313" key="9">
    <source>
        <dbReference type="EMBL" id="AEW99775.1"/>
    </source>
</evidence>
<dbReference type="SMART" id="SM00702">
    <property type="entry name" value="P4Hc"/>
    <property type="match status" value="1"/>
</dbReference>
<evidence type="ECO:0000256" key="4">
    <source>
        <dbReference type="ARBA" id="ARBA00022896"/>
    </source>
</evidence>
<dbReference type="Pfam" id="PF08007">
    <property type="entry name" value="JmjC_2"/>
    <property type="match status" value="1"/>
</dbReference>
<dbReference type="GO" id="GO:0051864">
    <property type="term" value="F:histone H3K36 demethylase activity"/>
    <property type="evidence" value="ECO:0007669"/>
    <property type="project" value="TreeGrafter"/>
</dbReference>
<keyword evidence="7" id="KW-0408">Iron</keyword>
<dbReference type="Proteomes" id="UP000007842">
    <property type="component" value="Plasmid pSCATT"/>
</dbReference>
<evidence type="ECO:0000256" key="2">
    <source>
        <dbReference type="ARBA" id="ARBA00001961"/>
    </source>
</evidence>
<organism evidence="9 10">
    <name type="scientific">Streptantibioticus cattleyicolor (strain ATCC 35852 / DSM 46488 / JCM 4925 / NBRC 14057 / NRRL 8057)</name>
    <name type="common">Streptomyces cattleya</name>
    <dbReference type="NCBI Taxonomy" id="1003195"/>
    <lineage>
        <taxon>Bacteria</taxon>
        <taxon>Bacillati</taxon>
        <taxon>Actinomycetota</taxon>
        <taxon>Actinomycetes</taxon>
        <taxon>Kitasatosporales</taxon>
        <taxon>Streptomycetaceae</taxon>
        <taxon>Streptantibioticus</taxon>
    </lineage>
</organism>
<dbReference type="PROSITE" id="PS51471">
    <property type="entry name" value="FE2OG_OXY"/>
    <property type="match status" value="1"/>
</dbReference>
<protein>
    <submittedName>
        <fullName evidence="9">Oxidoreductase domain-containing protein</fullName>
    </submittedName>
</protein>
<dbReference type="SUPFAM" id="SSF51197">
    <property type="entry name" value="Clavaminate synthase-like"/>
    <property type="match status" value="2"/>
</dbReference>
<dbReference type="HOGENOM" id="CLU_459203_0_0_11"/>
<dbReference type="GO" id="GO:0031418">
    <property type="term" value="F:L-ascorbic acid binding"/>
    <property type="evidence" value="ECO:0007669"/>
    <property type="project" value="UniProtKB-KW"/>
</dbReference>
<keyword evidence="6" id="KW-0560">Oxidoreductase</keyword>
<dbReference type="Pfam" id="PF13640">
    <property type="entry name" value="2OG-FeII_Oxy_3"/>
    <property type="match status" value="1"/>
</dbReference>
<evidence type="ECO:0000256" key="7">
    <source>
        <dbReference type="ARBA" id="ARBA00023004"/>
    </source>
</evidence>
<evidence type="ECO:0000256" key="5">
    <source>
        <dbReference type="ARBA" id="ARBA00022964"/>
    </source>
</evidence>
<proteinExistence type="predicted"/>
<evidence type="ECO:0000256" key="1">
    <source>
        <dbReference type="ARBA" id="ARBA00001954"/>
    </source>
</evidence>
<accession>G8XH57</accession>
<dbReference type="PATRIC" id="fig|1003195.29.peg.7381"/>
<sequence length="594" mass="64073">MVDTEKWGLSAVLGDRDIAAFLRTSWEREALLLHGAAVPLVGRLFTLADFERLACGGGAELSVVQNGQARPVVADRADRVPGRHVLAAYRSGATLLLSCLPSRCPPVGELCRGIEFDLLRLGLLPGDPVSANAYLTPPRAQGFGRHHDDHSVLVVQLHGSKRWEVFGPGSQGPEAVVSATLEAGDVLSIPAGFPHVAHTTDEASLHLTIGLHTLSWADALADMLRAHEPFRRSVTGPDTAGSTLPGLPELDVPGYLRSRRIRWIAGLDPLPGGQLLADAAAATVEADTLVGRVPLMPSESGSENGLARLTFPGGTLRLDGRLQPVIDYVAKAESFVPRQLPAVGADYDAVELTRILVRHHIFHPVEKAAGPEPAVPAAIPAARETAAAQEPVPAAVRTRDLTLVRDKGPAAGHHLGWMRLREPLSAAECDDLVAACRELPLTAPTTVDETGHPSHRRAQMRHVPKGPRTAWVYRLVEEVAREAARTVYGFDLTGITRAPQYVEYLPGNGHFHRHNDYSHDQLDSPRKITVIVQLSDPASYQGGALRMFGVETEELPRERGSVLVFPSLIDHCVTPVTEGLRRALVAWVAGPRLR</sequence>